<evidence type="ECO:0000313" key="3">
    <source>
        <dbReference type="EMBL" id="MBA1274520.1"/>
    </source>
</evidence>
<dbReference type="RefSeq" id="WP_181071576.1">
    <property type="nucleotide sequence ID" value="NZ_JAAMRF010000007.1"/>
</dbReference>
<dbReference type="Proteomes" id="UP000786387">
    <property type="component" value="Unassembled WGS sequence"/>
</dbReference>
<protein>
    <recommendedName>
        <fullName evidence="5">DUF4148 domain-containing protein</fullName>
    </recommendedName>
</protein>
<evidence type="ECO:0008006" key="5">
    <source>
        <dbReference type="Google" id="ProtNLM"/>
    </source>
</evidence>
<dbReference type="EMBL" id="JAAMRF010000007">
    <property type="protein sequence ID" value="MBA1274520.1"/>
    <property type="molecule type" value="Genomic_DNA"/>
</dbReference>
<evidence type="ECO:0000256" key="1">
    <source>
        <dbReference type="SAM" id="MobiDB-lite"/>
    </source>
</evidence>
<organism evidence="3 4">
    <name type="scientific">Stutzerimonas azotifigens</name>
    <dbReference type="NCBI Taxonomy" id="291995"/>
    <lineage>
        <taxon>Bacteria</taxon>
        <taxon>Pseudomonadati</taxon>
        <taxon>Pseudomonadota</taxon>
        <taxon>Gammaproteobacteria</taxon>
        <taxon>Pseudomonadales</taxon>
        <taxon>Pseudomonadaceae</taxon>
        <taxon>Stutzerimonas</taxon>
    </lineage>
</organism>
<name>A0ABR5Z2S2_9GAMM</name>
<feature type="compositionally biased region" description="Polar residues" evidence="1">
    <location>
        <begin position="41"/>
        <end position="54"/>
    </location>
</feature>
<feature type="signal peptide" evidence="2">
    <location>
        <begin position="1"/>
        <end position="24"/>
    </location>
</feature>
<proteinExistence type="predicted"/>
<keyword evidence="4" id="KW-1185">Reference proteome</keyword>
<evidence type="ECO:0000313" key="4">
    <source>
        <dbReference type="Proteomes" id="UP000786387"/>
    </source>
</evidence>
<gene>
    <name evidence="3" type="ORF">G7026_14245</name>
</gene>
<accession>A0ABR5Z2S2</accession>
<sequence>MSRHLITSTALAALSALTSATAFAEESPAFAAHTAALQQNAREVRAQQQTTVRTAESPEGEADSITSRQRT</sequence>
<reference evidence="3 4" key="1">
    <citation type="submission" date="2020-02" db="EMBL/GenBank/DDBJ databases">
        <title>Synteny-based analysis reveals conserved mechanism for high triclosan tolerance in Pseudomonas, as well as instances of horizontal transfer.</title>
        <authorList>
            <person name="Mcfarland A.G."/>
            <person name="Bertucci H.K."/>
            <person name="Litmann E."/>
            <person name="Shen J."/>
            <person name="Huttenhower C."/>
            <person name="Hartmann E.M."/>
        </authorList>
    </citation>
    <scope>NUCLEOTIDE SEQUENCE [LARGE SCALE GENOMIC DNA]</scope>
    <source>
        <strain evidence="3 4">115A1</strain>
    </source>
</reference>
<feature type="chain" id="PRO_5046264200" description="DUF4148 domain-containing protein" evidence="2">
    <location>
        <begin position="25"/>
        <end position="71"/>
    </location>
</feature>
<evidence type="ECO:0000256" key="2">
    <source>
        <dbReference type="SAM" id="SignalP"/>
    </source>
</evidence>
<keyword evidence="2" id="KW-0732">Signal</keyword>
<feature type="region of interest" description="Disordered" evidence="1">
    <location>
        <begin position="41"/>
        <end position="71"/>
    </location>
</feature>
<comment type="caution">
    <text evidence="3">The sequence shown here is derived from an EMBL/GenBank/DDBJ whole genome shotgun (WGS) entry which is preliminary data.</text>
</comment>